<dbReference type="PROSITE" id="PS51257">
    <property type="entry name" value="PROKAR_LIPOPROTEIN"/>
    <property type="match status" value="1"/>
</dbReference>
<feature type="transmembrane region" description="Helical" evidence="5">
    <location>
        <begin position="214"/>
        <end position="233"/>
    </location>
</feature>
<reference evidence="6" key="1">
    <citation type="submission" date="2020-05" db="EMBL/GenBank/DDBJ databases">
        <authorList>
            <person name="Chiriac C."/>
            <person name="Salcher M."/>
            <person name="Ghai R."/>
            <person name="Kavagutti S V."/>
        </authorList>
    </citation>
    <scope>NUCLEOTIDE SEQUENCE</scope>
</reference>
<protein>
    <submittedName>
        <fullName evidence="6">Unannotated protein</fullName>
    </submittedName>
</protein>
<evidence type="ECO:0000256" key="3">
    <source>
        <dbReference type="ARBA" id="ARBA00022989"/>
    </source>
</evidence>
<name>A0A6J6CF64_9ZZZZ</name>
<dbReference type="CDD" id="cd06662">
    <property type="entry name" value="SURF1"/>
    <property type="match status" value="1"/>
</dbReference>
<dbReference type="InterPro" id="IPR045214">
    <property type="entry name" value="Surf1/Surf4"/>
</dbReference>
<gene>
    <name evidence="6" type="ORF">UFOPK1561_00204</name>
</gene>
<keyword evidence="3 5" id="KW-1133">Transmembrane helix</keyword>
<keyword evidence="2 5" id="KW-0812">Transmembrane</keyword>
<dbReference type="PANTHER" id="PTHR23427">
    <property type="entry name" value="SURFEIT LOCUS PROTEIN"/>
    <property type="match status" value="1"/>
</dbReference>
<evidence type="ECO:0000256" key="1">
    <source>
        <dbReference type="ARBA" id="ARBA00004370"/>
    </source>
</evidence>
<comment type="subcellular location">
    <subcellularLocation>
        <location evidence="1">Membrane</location>
    </subcellularLocation>
</comment>
<dbReference type="PANTHER" id="PTHR23427:SF2">
    <property type="entry name" value="SURFEIT LOCUS PROTEIN 1"/>
    <property type="match status" value="1"/>
</dbReference>
<evidence type="ECO:0000256" key="5">
    <source>
        <dbReference type="SAM" id="Phobius"/>
    </source>
</evidence>
<dbReference type="Pfam" id="PF02104">
    <property type="entry name" value="SURF1"/>
    <property type="match status" value="1"/>
</dbReference>
<proteinExistence type="predicted"/>
<feature type="transmembrane region" description="Helical" evidence="5">
    <location>
        <begin position="12"/>
        <end position="32"/>
    </location>
</feature>
<dbReference type="AlphaFoldDB" id="A0A6J6CF64"/>
<keyword evidence="4 5" id="KW-0472">Membrane</keyword>
<dbReference type="InterPro" id="IPR002994">
    <property type="entry name" value="Surf1/Shy1"/>
</dbReference>
<dbReference type="EMBL" id="CAEZSZ010000011">
    <property type="protein sequence ID" value="CAB4549954.1"/>
    <property type="molecule type" value="Genomic_DNA"/>
</dbReference>
<evidence type="ECO:0000256" key="2">
    <source>
        <dbReference type="ARBA" id="ARBA00022692"/>
    </source>
</evidence>
<evidence type="ECO:0000256" key="4">
    <source>
        <dbReference type="ARBA" id="ARBA00023136"/>
    </source>
</evidence>
<sequence length="269" mass="30504">MKYLESWKRWAVWFLIATLFAVACVFLSQWQFDRRSQAVEKIQLIAKNYDRPPVPLDSVSVQDTFDPGLEWLPVEVSGRFLSEDSVLVRNRPLNGQPGFLQLIPFELTSGELIAIEAGWLPTGNLSDSPDVNPLPSSEIQTITGRIRPAEPTLGRDAPAGQIATINIESFIEKQDLAEPVIKSFYLRLDKSSNNNDLPKALPRPAPNEGNHLSYAFQWILFAVLAFGALWFAVREEIHGRRLALDESYRPKLRKKFGDEDKKIEDEANR</sequence>
<organism evidence="6">
    <name type="scientific">freshwater metagenome</name>
    <dbReference type="NCBI Taxonomy" id="449393"/>
    <lineage>
        <taxon>unclassified sequences</taxon>
        <taxon>metagenomes</taxon>
        <taxon>ecological metagenomes</taxon>
    </lineage>
</organism>
<accession>A0A6J6CF64</accession>
<dbReference type="GO" id="GO:0016020">
    <property type="term" value="C:membrane"/>
    <property type="evidence" value="ECO:0007669"/>
    <property type="project" value="UniProtKB-SubCell"/>
</dbReference>
<evidence type="ECO:0000313" key="6">
    <source>
        <dbReference type="EMBL" id="CAB4549954.1"/>
    </source>
</evidence>
<dbReference type="PROSITE" id="PS50895">
    <property type="entry name" value="SURF1"/>
    <property type="match status" value="1"/>
</dbReference>